<comment type="caution">
    <text evidence="2">The sequence shown here is derived from an EMBL/GenBank/DDBJ whole genome shotgun (WGS) entry which is preliminary data.</text>
</comment>
<proteinExistence type="predicted"/>
<keyword evidence="2" id="KW-0808">Transferase</keyword>
<feature type="domain" description="N-acetyltransferase" evidence="1">
    <location>
        <begin position="10"/>
        <end position="181"/>
    </location>
</feature>
<dbReference type="InterPro" id="IPR016181">
    <property type="entry name" value="Acyl_CoA_acyltransferase"/>
</dbReference>
<evidence type="ECO:0000313" key="2">
    <source>
        <dbReference type="EMBL" id="OKH96623.1"/>
    </source>
</evidence>
<dbReference type="Gene3D" id="3.40.630.30">
    <property type="match status" value="1"/>
</dbReference>
<dbReference type="STRING" id="1048205.AB852_01590"/>
<protein>
    <submittedName>
        <fullName evidence="2">Acetyltransferase</fullName>
    </submittedName>
</protein>
<reference evidence="2 3" key="1">
    <citation type="submission" date="2015-06" db="EMBL/GenBank/DDBJ databases">
        <title>Cloning and characterization of the uncialamcin biosynthetic gene cluster.</title>
        <authorList>
            <person name="Yan X."/>
            <person name="Huang T."/>
            <person name="Ge H."/>
            <person name="Shen B."/>
        </authorList>
    </citation>
    <scope>NUCLEOTIDE SEQUENCE [LARGE SCALE GENOMIC DNA]</scope>
    <source>
        <strain evidence="2 3">DCA2648</strain>
    </source>
</reference>
<organism evidence="2 3">
    <name type="scientific">Streptomyces uncialis</name>
    <dbReference type="NCBI Taxonomy" id="1048205"/>
    <lineage>
        <taxon>Bacteria</taxon>
        <taxon>Bacillati</taxon>
        <taxon>Actinomycetota</taxon>
        <taxon>Actinomycetes</taxon>
        <taxon>Kitasatosporales</taxon>
        <taxon>Streptomycetaceae</taxon>
        <taxon>Streptomyces</taxon>
    </lineage>
</organism>
<dbReference type="Proteomes" id="UP000186455">
    <property type="component" value="Unassembled WGS sequence"/>
</dbReference>
<dbReference type="SUPFAM" id="SSF55729">
    <property type="entry name" value="Acyl-CoA N-acyltransferases (Nat)"/>
    <property type="match status" value="1"/>
</dbReference>
<keyword evidence="3" id="KW-1185">Reference proteome</keyword>
<dbReference type="EMBL" id="LFBV01000001">
    <property type="protein sequence ID" value="OKH96623.1"/>
    <property type="molecule type" value="Genomic_DNA"/>
</dbReference>
<accession>A0A1Q4VFM5</accession>
<dbReference type="GO" id="GO:0016747">
    <property type="term" value="F:acyltransferase activity, transferring groups other than amino-acyl groups"/>
    <property type="evidence" value="ECO:0007669"/>
    <property type="project" value="InterPro"/>
</dbReference>
<evidence type="ECO:0000259" key="1">
    <source>
        <dbReference type="PROSITE" id="PS51186"/>
    </source>
</evidence>
<sequence length="183" mass="20453">MIDLTHYSAETLPEVRQTILDIHAEVRHRDFGLTGPFHTVDRFDERLSAYASRPGWSAVVGHEGDVPVGFAFGMPLGPDTRWWRSMTTPVPPGSTDETGSRTAALNEIVVRKQWRGRGVARQIHQAWLDRRTEERVTLLVDPAAGNGAVQAVYEAWGYTKFGEQQPFPDSPVFASMIRPLRAA</sequence>
<evidence type="ECO:0000313" key="3">
    <source>
        <dbReference type="Proteomes" id="UP000186455"/>
    </source>
</evidence>
<gene>
    <name evidence="2" type="ORF">AB852_01590</name>
</gene>
<dbReference type="AlphaFoldDB" id="A0A1Q4VFM5"/>
<dbReference type="PROSITE" id="PS51186">
    <property type="entry name" value="GNAT"/>
    <property type="match status" value="1"/>
</dbReference>
<dbReference type="Pfam" id="PF00583">
    <property type="entry name" value="Acetyltransf_1"/>
    <property type="match status" value="1"/>
</dbReference>
<dbReference type="InterPro" id="IPR000182">
    <property type="entry name" value="GNAT_dom"/>
</dbReference>
<name>A0A1Q4VFM5_9ACTN</name>